<feature type="region of interest" description="Disordered" evidence="7">
    <location>
        <begin position="608"/>
        <end position="646"/>
    </location>
</feature>
<name>A0A6A4W9S9_AMPAM</name>
<feature type="compositionally biased region" description="Low complexity" evidence="7">
    <location>
        <begin position="1"/>
        <end position="18"/>
    </location>
</feature>
<dbReference type="Gene3D" id="3.30.160.60">
    <property type="entry name" value="Classic Zinc Finger"/>
    <property type="match status" value="1"/>
</dbReference>
<dbReference type="SUPFAM" id="SSF101898">
    <property type="entry name" value="NHL repeat"/>
    <property type="match status" value="1"/>
</dbReference>
<dbReference type="PROSITE" id="PS50089">
    <property type="entry name" value="ZF_RING_2"/>
    <property type="match status" value="1"/>
</dbReference>
<evidence type="ECO:0000256" key="1">
    <source>
        <dbReference type="ARBA" id="ARBA00022723"/>
    </source>
</evidence>
<keyword evidence="4" id="KW-0862">Zinc</keyword>
<sequence length="927" mass="100762">MATPTSSGKLSSGSSGTTEPPATSLTQDGDWLQCLVCRDVFKDPWLLRCLHTFCQSCFDVRVEQEGKNECPVCQERDVFGHLKLRPDYAARYALEHGAAERRAVPCSGGPAGSECGRPAVSHCPTCAKYMCTGCHTVHLELSRAHRVQSLGEARADGKRAVCWLHLSQPLQYYCATCDVPTCQLCADQHPADHRRTMLEDIVSDEIGVFCATIDAQKRKVIDMKKILARQIRRHNEAYERCRRLVDEGHEVLVDVLPSGKDQVLLKLDEIHRVMKARLEKFGEKMLLLAGDVTHIISVMERQLQFGLNAEVLALKKPAESKLGVMNRKIDDHFSAEQAVAQSLLRNGGEIGREMMRSLYRPQVATDSRRASPVQTTDLRALNGFGSSPSGSSHGSSPELSLEQSLSRGSSYDHELLSDGRQSSGDLGLGFALPSELSALLNGNSSSDLFSHPPSSLTLTGISNGGGSNGHGKLNTVVGGLNGLSSLSNGLEHQLRLDDRSSVGSSSRPATGFSGLDLGSHHSLGDFNSLADFGPSRLSNGLGQSTSASSGGSGGGSGFCNGNAGGGLGQSILNGASGMERSFSGSYDSGFSGRFSPYSVNQYGRWSNGNDAGESLRPPSATGSQLSRGPPPAAPAPTPPYPPRGQIRRQKMIYNVKLGEFGVMEGQFTEPSGVAVNARNEIIVADTNNHRIQVFDKEGRFQFSFGECGKREGQLLYPNRVFVNKQSGDIVVTERSPTHQIQIYNQYGAFVRKFGADILQHPRGVTVDNKNRIVVVECKVMRVLVFDYFGDVLKRFGCSRHLEFPNGVAVNDKEEIFISDNRAHCVKVFSYEGQFLRKIGGEGVTNYPIGVGINLLGQVVIADNHNNFNLTVFTQEGQLISALESKVKHAQCFDMALMEGGSVVLASKDYRLYVYRYAPSQVQYAYPF</sequence>
<keyword evidence="3 5" id="KW-0863">Zinc-finger</keyword>
<dbReference type="InterPro" id="IPR013083">
    <property type="entry name" value="Znf_RING/FYVE/PHD"/>
</dbReference>
<evidence type="ECO:0000259" key="8">
    <source>
        <dbReference type="PROSITE" id="PS50089"/>
    </source>
</evidence>
<dbReference type="GO" id="GO:0000209">
    <property type="term" value="P:protein polyubiquitination"/>
    <property type="evidence" value="ECO:0007669"/>
    <property type="project" value="TreeGrafter"/>
</dbReference>
<dbReference type="SMART" id="SM00184">
    <property type="entry name" value="RING"/>
    <property type="match status" value="1"/>
</dbReference>
<keyword evidence="2" id="KW-0677">Repeat</keyword>
<dbReference type="Proteomes" id="UP000440578">
    <property type="component" value="Unassembled WGS sequence"/>
</dbReference>
<feature type="repeat" description="NHL" evidence="6">
    <location>
        <begin position="656"/>
        <end position="697"/>
    </location>
</feature>
<dbReference type="GO" id="GO:0043161">
    <property type="term" value="P:proteasome-mediated ubiquitin-dependent protein catabolic process"/>
    <property type="evidence" value="ECO:0007669"/>
    <property type="project" value="TreeGrafter"/>
</dbReference>
<protein>
    <submittedName>
        <fullName evidence="10">Brain tumor protein</fullName>
    </submittedName>
</protein>
<keyword evidence="11" id="KW-1185">Reference proteome</keyword>
<feature type="repeat" description="NHL" evidence="6">
    <location>
        <begin position="789"/>
        <end position="831"/>
    </location>
</feature>
<evidence type="ECO:0000256" key="6">
    <source>
        <dbReference type="PROSITE-ProRule" id="PRU00504"/>
    </source>
</evidence>
<dbReference type="GO" id="GO:0008270">
    <property type="term" value="F:zinc ion binding"/>
    <property type="evidence" value="ECO:0007669"/>
    <property type="project" value="UniProtKB-KW"/>
</dbReference>
<feature type="repeat" description="NHL" evidence="6">
    <location>
        <begin position="701"/>
        <end position="746"/>
    </location>
</feature>
<evidence type="ECO:0000313" key="10">
    <source>
        <dbReference type="EMBL" id="KAF0303305.1"/>
    </source>
</evidence>
<dbReference type="Pfam" id="PF00643">
    <property type="entry name" value="zf-B_box"/>
    <property type="match status" value="1"/>
</dbReference>
<evidence type="ECO:0000256" key="3">
    <source>
        <dbReference type="ARBA" id="ARBA00022771"/>
    </source>
</evidence>
<feature type="repeat" description="NHL" evidence="6">
    <location>
        <begin position="747"/>
        <end position="788"/>
    </location>
</feature>
<evidence type="ECO:0000256" key="2">
    <source>
        <dbReference type="ARBA" id="ARBA00022737"/>
    </source>
</evidence>
<feature type="region of interest" description="Disordered" evidence="7">
    <location>
        <begin position="1"/>
        <end position="24"/>
    </location>
</feature>
<evidence type="ECO:0000256" key="5">
    <source>
        <dbReference type="PROSITE-ProRule" id="PRU00024"/>
    </source>
</evidence>
<evidence type="ECO:0000259" key="9">
    <source>
        <dbReference type="PROSITE" id="PS50119"/>
    </source>
</evidence>
<dbReference type="InterPro" id="IPR001258">
    <property type="entry name" value="NHL_repeat"/>
</dbReference>
<feature type="compositionally biased region" description="Pro residues" evidence="7">
    <location>
        <begin position="628"/>
        <end position="642"/>
    </location>
</feature>
<dbReference type="FunFam" id="2.120.10.30:FF:000107">
    <property type="entry name" value="Uncharacterized protein"/>
    <property type="match status" value="1"/>
</dbReference>
<keyword evidence="1" id="KW-0479">Metal-binding</keyword>
<feature type="domain" description="RING-type" evidence="8">
    <location>
        <begin position="34"/>
        <end position="74"/>
    </location>
</feature>
<dbReference type="PROSITE" id="PS51125">
    <property type="entry name" value="NHL"/>
    <property type="match status" value="5"/>
</dbReference>
<dbReference type="Pfam" id="PF01436">
    <property type="entry name" value="NHL"/>
    <property type="match status" value="3"/>
</dbReference>
<dbReference type="Pfam" id="PF13923">
    <property type="entry name" value="zf-C3HC4_2"/>
    <property type="match status" value="1"/>
</dbReference>
<comment type="caution">
    <text evidence="10">The sequence shown here is derived from an EMBL/GenBank/DDBJ whole genome shotgun (WGS) entry which is preliminary data.</text>
</comment>
<dbReference type="CDD" id="cd14959">
    <property type="entry name" value="NHL_brat_like"/>
    <property type="match status" value="1"/>
</dbReference>
<dbReference type="OrthoDB" id="342730at2759"/>
<dbReference type="SMART" id="SM00336">
    <property type="entry name" value="BBOX"/>
    <property type="match status" value="2"/>
</dbReference>
<dbReference type="Gene3D" id="2.120.10.30">
    <property type="entry name" value="TolB, C-terminal domain"/>
    <property type="match status" value="1"/>
</dbReference>
<dbReference type="InterPro" id="IPR011042">
    <property type="entry name" value="6-blade_b-propeller_TolB-like"/>
</dbReference>
<reference evidence="10 11" key="1">
    <citation type="submission" date="2019-07" db="EMBL/GenBank/DDBJ databases">
        <title>Draft genome assembly of a fouling barnacle, Amphibalanus amphitrite (Darwin, 1854): The first reference genome for Thecostraca.</title>
        <authorList>
            <person name="Kim W."/>
        </authorList>
    </citation>
    <scope>NUCLEOTIDE SEQUENCE [LARGE SCALE GENOMIC DNA]</scope>
    <source>
        <strain evidence="10">SNU_AA5</strain>
        <tissue evidence="10">Soma without cirri and trophi</tissue>
    </source>
</reference>
<dbReference type="GO" id="GO:0061630">
    <property type="term" value="F:ubiquitin protein ligase activity"/>
    <property type="evidence" value="ECO:0007669"/>
    <property type="project" value="TreeGrafter"/>
</dbReference>
<feature type="repeat" description="NHL" evidence="6">
    <location>
        <begin position="832"/>
        <end position="875"/>
    </location>
</feature>
<dbReference type="PANTHER" id="PTHR24104:SF41">
    <property type="entry name" value="BRAIN TUMOR PROTEIN"/>
    <property type="match status" value="1"/>
</dbReference>
<dbReference type="InterPro" id="IPR001841">
    <property type="entry name" value="Znf_RING"/>
</dbReference>
<dbReference type="EMBL" id="VIIS01000956">
    <property type="protein sequence ID" value="KAF0303305.1"/>
    <property type="molecule type" value="Genomic_DNA"/>
</dbReference>
<dbReference type="SUPFAM" id="SSF57850">
    <property type="entry name" value="RING/U-box"/>
    <property type="match status" value="1"/>
</dbReference>
<dbReference type="PANTHER" id="PTHR24104">
    <property type="entry name" value="E3 UBIQUITIN-PROTEIN LIGASE NHLRC1-RELATED"/>
    <property type="match status" value="1"/>
</dbReference>
<dbReference type="InterPro" id="IPR000315">
    <property type="entry name" value="Znf_B-box"/>
</dbReference>
<feature type="domain" description="B box-type" evidence="9">
    <location>
        <begin position="157"/>
        <end position="198"/>
    </location>
</feature>
<dbReference type="InterPro" id="IPR050952">
    <property type="entry name" value="TRIM-NHL_E3_ligases"/>
</dbReference>
<dbReference type="SUPFAM" id="SSF57845">
    <property type="entry name" value="B-box zinc-binding domain"/>
    <property type="match status" value="1"/>
</dbReference>
<proteinExistence type="predicted"/>
<evidence type="ECO:0000313" key="11">
    <source>
        <dbReference type="Proteomes" id="UP000440578"/>
    </source>
</evidence>
<evidence type="ECO:0000256" key="7">
    <source>
        <dbReference type="SAM" id="MobiDB-lite"/>
    </source>
</evidence>
<dbReference type="PROSITE" id="PS50119">
    <property type="entry name" value="ZF_BBOX"/>
    <property type="match status" value="1"/>
</dbReference>
<accession>A0A6A4W9S9</accession>
<dbReference type="AlphaFoldDB" id="A0A6A4W9S9"/>
<evidence type="ECO:0000256" key="4">
    <source>
        <dbReference type="ARBA" id="ARBA00022833"/>
    </source>
</evidence>
<gene>
    <name evidence="10" type="primary">brat_0</name>
    <name evidence="10" type="ORF">FJT64_024707</name>
</gene>
<dbReference type="Gene3D" id="3.30.40.10">
    <property type="entry name" value="Zinc/RING finger domain, C3HC4 (zinc finger)"/>
    <property type="match status" value="1"/>
</dbReference>
<feature type="region of interest" description="Disordered" evidence="7">
    <location>
        <begin position="379"/>
        <end position="418"/>
    </location>
</feature>
<feature type="compositionally biased region" description="Low complexity" evidence="7">
    <location>
        <begin position="386"/>
        <end position="406"/>
    </location>
</feature>
<organism evidence="10 11">
    <name type="scientific">Amphibalanus amphitrite</name>
    <name type="common">Striped barnacle</name>
    <name type="synonym">Balanus amphitrite</name>
    <dbReference type="NCBI Taxonomy" id="1232801"/>
    <lineage>
        <taxon>Eukaryota</taxon>
        <taxon>Metazoa</taxon>
        <taxon>Ecdysozoa</taxon>
        <taxon>Arthropoda</taxon>
        <taxon>Crustacea</taxon>
        <taxon>Multicrustacea</taxon>
        <taxon>Cirripedia</taxon>
        <taxon>Thoracica</taxon>
        <taxon>Thoracicalcarea</taxon>
        <taxon>Balanomorpha</taxon>
        <taxon>Balanoidea</taxon>
        <taxon>Balanidae</taxon>
        <taxon>Amphibalaninae</taxon>
        <taxon>Amphibalanus</taxon>
    </lineage>
</organism>